<proteinExistence type="predicted"/>
<organism evidence="1 2">
    <name type="scientific">Chryseobacterium ureilyticum</name>
    <dbReference type="NCBI Taxonomy" id="373668"/>
    <lineage>
        <taxon>Bacteria</taxon>
        <taxon>Pseudomonadati</taxon>
        <taxon>Bacteroidota</taxon>
        <taxon>Flavobacteriia</taxon>
        <taxon>Flavobacteriales</taxon>
        <taxon>Weeksellaceae</taxon>
        <taxon>Chryseobacterium group</taxon>
        <taxon>Chryseobacterium</taxon>
    </lineage>
</organism>
<reference evidence="2" key="1">
    <citation type="submission" date="2017-01" db="EMBL/GenBank/DDBJ databases">
        <authorList>
            <person name="Varghese N."/>
            <person name="Submissions S."/>
        </authorList>
    </citation>
    <scope>NUCLEOTIDE SEQUENCE [LARGE SCALE GENOMIC DNA]</scope>
    <source>
        <strain evidence="2">DSM 18017</strain>
    </source>
</reference>
<keyword evidence="2" id="KW-1185">Reference proteome</keyword>
<evidence type="ECO:0000313" key="1">
    <source>
        <dbReference type="EMBL" id="SIT25237.1"/>
    </source>
</evidence>
<dbReference type="EMBL" id="FTOL01000014">
    <property type="protein sequence ID" value="SIT25237.1"/>
    <property type="molecule type" value="Genomic_DNA"/>
</dbReference>
<accession>A0A1N7QRW1</accession>
<dbReference type="RefSeq" id="WP_139329344.1">
    <property type="nucleotide sequence ID" value="NZ_FTOL01000014.1"/>
</dbReference>
<dbReference type="AlphaFoldDB" id="A0A1N7QRW1"/>
<gene>
    <name evidence="1" type="ORF">SAMN05421786_11482</name>
</gene>
<dbReference type="Proteomes" id="UP000186744">
    <property type="component" value="Unassembled WGS sequence"/>
</dbReference>
<evidence type="ECO:0000313" key="2">
    <source>
        <dbReference type="Proteomes" id="UP000186744"/>
    </source>
</evidence>
<protein>
    <submittedName>
        <fullName evidence="1">Uncharacterized protein</fullName>
    </submittedName>
</protein>
<dbReference type="OrthoDB" id="1257966at2"/>
<sequence>MILRKWEQLKQSIIQDRDNLDAYSLLKLLLDWTQEIKEVKDVQIQNLYKDYFSYYERLNIEEIFYTDNVVWYSLDEIIQYDIIQAKVDSPQWAIIHTRDIIFNLLVFKSDKDCPCCHDDNLRVFVDIDSEKLVFECDICLCVVDENNNKQNPEGKLVVPAPASLIKAKNITPSPI</sequence>
<name>A0A1N7QRW1_9FLAO</name>